<evidence type="ECO:0000256" key="3">
    <source>
        <dbReference type="ARBA" id="ARBA00023004"/>
    </source>
</evidence>
<dbReference type="AlphaFoldDB" id="F9CVC0"/>
<dbReference type="InterPro" id="IPR017941">
    <property type="entry name" value="Rieske_2Fe-2S"/>
</dbReference>
<keyword evidence="3" id="KW-0408">Iron</keyword>
<keyword evidence="7" id="KW-1185">Reference proteome</keyword>
<proteinExistence type="predicted"/>
<dbReference type="Gene3D" id="2.102.10.10">
    <property type="entry name" value="Rieske [2Fe-2S] iron-sulphur domain"/>
    <property type="match status" value="1"/>
</dbReference>
<dbReference type="SUPFAM" id="SSF50022">
    <property type="entry name" value="ISP domain"/>
    <property type="match status" value="1"/>
</dbReference>
<evidence type="ECO:0000313" key="6">
    <source>
        <dbReference type="EMBL" id="EGP93222.1"/>
    </source>
</evidence>
<dbReference type="InterPro" id="IPR036922">
    <property type="entry name" value="Rieske_2Fe-2S_sf"/>
</dbReference>
<dbReference type="CDD" id="cd03528">
    <property type="entry name" value="Rieske_RO_ferredoxin"/>
    <property type="match status" value="1"/>
</dbReference>
<dbReference type="RefSeq" id="WP_007549914.1">
    <property type="nucleotide sequence ID" value="NZ_AFPU01000001.1"/>
</dbReference>
<dbReference type="STRING" id="1001994.MY1_0454"/>
<dbReference type="PANTHER" id="PTHR21496:SF23">
    <property type="entry name" value="3-PHENYLPROPIONATE_CINNAMIC ACID DIOXYGENASE FERREDOXIN SUBUNIT"/>
    <property type="match status" value="1"/>
</dbReference>
<dbReference type="Pfam" id="PF00355">
    <property type="entry name" value="Rieske"/>
    <property type="match status" value="1"/>
</dbReference>
<feature type="domain" description="Rieske" evidence="5">
    <location>
        <begin position="8"/>
        <end position="103"/>
    </location>
</feature>
<keyword evidence="1" id="KW-0001">2Fe-2S</keyword>
<dbReference type="EMBL" id="AFPU01000001">
    <property type="protein sequence ID" value="EGP93222.1"/>
    <property type="molecule type" value="Genomic_DNA"/>
</dbReference>
<dbReference type="GO" id="GO:0046872">
    <property type="term" value="F:metal ion binding"/>
    <property type="evidence" value="ECO:0007669"/>
    <property type="project" value="UniProtKB-KW"/>
</dbReference>
<keyword evidence="2" id="KW-0479">Metal-binding</keyword>
<organism evidence="6 7">
    <name type="scientific">Nitrosarchaeum koreense MY1</name>
    <dbReference type="NCBI Taxonomy" id="1001994"/>
    <lineage>
        <taxon>Archaea</taxon>
        <taxon>Nitrososphaerota</taxon>
        <taxon>Nitrososphaeria</taxon>
        <taxon>Nitrosopumilales</taxon>
        <taxon>Nitrosopumilaceae</taxon>
        <taxon>Nitrosarchaeum</taxon>
    </lineage>
</organism>
<evidence type="ECO:0000313" key="7">
    <source>
        <dbReference type="Proteomes" id="UP000004440"/>
    </source>
</evidence>
<evidence type="ECO:0000256" key="2">
    <source>
        <dbReference type="ARBA" id="ARBA00022723"/>
    </source>
</evidence>
<comment type="caution">
    <text evidence="6">The sequence shown here is derived from an EMBL/GenBank/DDBJ whole genome shotgun (WGS) entry which is preliminary data.</text>
</comment>
<accession>F9CVC0</accession>
<dbReference type="PANTHER" id="PTHR21496">
    <property type="entry name" value="FERREDOXIN-RELATED"/>
    <property type="match status" value="1"/>
</dbReference>
<dbReference type="OrthoDB" id="6837at2157"/>
<protein>
    <submittedName>
        <fullName evidence="6">Putative Rieske [2Fe-2S] domain protein</fullName>
    </submittedName>
</protein>
<dbReference type="Proteomes" id="UP000004440">
    <property type="component" value="Unassembled WGS sequence"/>
</dbReference>
<dbReference type="GO" id="GO:0051537">
    <property type="term" value="F:2 iron, 2 sulfur cluster binding"/>
    <property type="evidence" value="ECO:0007669"/>
    <property type="project" value="UniProtKB-KW"/>
</dbReference>
<sequence length="105" mass="11758">MINLAQWIKACKLDQVKTGQLFGFTHDDKKILLANQKGKIFATDLICTHADADLSTGFLTDEGVRCPLHLSVFNLQNGKPENLPAEIPLNTYNVKIDQNEIYVEV</sequence>
<keyword evidence="4" id="KW-0411">Iron-sulfur</keyword>
<evidence type="ECO:0000256" key="1">
    <source>
        <dbReference type="ARBA" id="ARBA00022714"/>
    </source>
</evidence>
<dbReference type="PROSITE" id="PS51296">
    <property type="entry name" value="RIESKE"/>
    <property type="match status" value="1"/>
</dbReference>
<evidence type="ECO:0000259" key="5">
    <source>
        <dbReference type="PROSITE" id="PS51296"/>
    </source>
</evidence>
<gene>
    <name evidence="6" type="ORF">MY1_0454</name>
</gene>
<reference evidence="6 7" key="1">
    <citation type="journal article" date="2011" name="J. Bacteriol.">
        <title>Genome Sequence of an Ammonia-Oxidizing Soil Archaeon, "Candidatus Nitrosoarchaeum koreensis" MY1.</title>
        <authorList>
            <person name="Kim B.K."/>
            <person name="Jung M.Y."/>
            <person name="Yu D.S."/>
            <person name="Park S.J."/>
            <person name="Oh T.K."/>
            <person name="Rhee S.K."/>
            <person name="Kim J.F."/>
        </authorList>
    </citation>
    <scope>NUCLEOTIDE SEQUENCE [LARGE SCALE GENOMIC DNA]</scope>
    <source>
        <strain evidence="6 7">MY1</strain>
    </source>
</reference>
<evidence type="ECO:0000256" key="4">
    <source>
        <dbReference type="ARBA" id="ARBA00023014"/>
    </source>
</evidence>
<name>F9CVC0_9ARCH</name>